<proteinExistence type="predicted"/>
<accession>A0A3D9IA80</accession>
<evidence type="ECO:0000313" key="1">
    <source>
        <dbReference type="EMBL" id="RED58672.1"/>
    </source>
</evidence>
<reference evidence="1 2" key="1">
    <citation type="submission" date="2018-07" db="EMBL/GenBank/DDBJ databases">
        <title>Genomic Encyclopedia of Type Strains, Phase III (KMG-III): the genomes of soil and plant-associated and newly described type strains.</title>
        <authorList>
            <person name="Whitman W."/>
        </authorList>
    </citation>
    <scope>NUCLEOTIDE SEQUENCE [LARGE SCALE GENOMIC DNA]</scope>
    <source>
        <strain evidence="1 2">CECT 7287</strain>
    </source>
</reference>
<keyword evidence="2" id="KW-1185">Reference proteome</keyword>
<sequence length="253" mass="28201">MELIDKAGGSKVKARFMQFVGLAFSALLLVALTGCLYPEDRTPRNDATAREAVLTIQDAVDRFQEQTGVLPIQNAAETVPLYEKYKVDLGKLKRMGYIGHIPSAAFENGGAYQFLIVDEEKKPLVRLLDVTAFQAVDGVQKKMDQYRSSRGNRLAAGDEAYPGFRTVDFSKLGMKDPEIRSMFSNQTLNWLVDDQGKVYADYGIDIATAIQKAGTQPSANEDMRRELVEASYFVPVRSTEYRWVDGEPRAIAP</sequence>
<dbReference type="Proteomes" id="UP000256977">
    <property type="component" value="Unassembled WGS sequence"/>
</dbReference>
<protein>
    <submittedName>
        <fullName evidence="1">Uncharacterized protein</fullName>
    </submittedName>
</protein>
<gene>
    <name evidence="1" type="ORF">DFP98_13318</name>
</gene>
<evidence type="ECO:0000313" key="2">
    <source>
        <dbReference type="Proteomes" id="UP000256977"/>
    </source>
</evidence>
<dbReference type="AlphaFoldDB" id="A0A3D9IA80"/>
<organism evidence="1 2">
    <name type="scientific">Cohnella phaseoli</name>
    <dbReference type="NCBI Taxonomy" id="456490"/>
    <lineage>
        <taxon>Bacteria</taxon>
        <taxon>Bacillati</taxon>
        <taxon>Bacillota</taxon>
        <taxon>Bacilli</taxon>
        <taxon>Bacillales</taxon>
        <taxon>Paenibacillaceae</taxon>
        <taxon>Cohnella</taxon>
    </lineage>
</organism>
<name>A0A3D9IA80_9BACL</name>
<comment type="caution">
    <text evidence="1">The sequence shown here is derived from an EMBL/GenBank/DDBJ whole genome shotgun (WGS) entry which is preliminary data.</text>
</comment>
<dbReference type="EMBL" id="QRDZ01000033">
    <property type="protein sequence ID" value="RED58672.1"/>
    <property type="molecule type" value="Genomic_DNA"/>
</dbReference>
<dbReference type="PROSITE" id="PS51257">
    <property type="entry name" value="PROKAR_LIPOPROTEIN"/>
    <property type="match status" value="1"/>
</dbReference>